<sequence length="432" mass="46904">MKKFARIAALLSAATVCAGLAACGQGRSTLLGRPGEVASFSYPENATENFIAIKDSAESFADEFTARAAAAYEGGENFVISPISVYSALAMAAECADGSTREEILSALNVDYELLRSDFLNLYRSVLCDTKTAKAVLGNSVWAGEGIPVKQTGVDALAEGYGAYSYSADFANDNEGANQAVRHFVKEQTNGLIDRDFELSEDTFFTLINTLYLKDNWNDGGDEISLTDESYAFENADGSVTDIQLMRGHYNAVRAHEGETFTSCYTTTHSGYKLMFIVPKDGYSADEVMTTDNLAEAKSADYNGIDDENHIAHNTRCIFPAFSANGDIDAKDILEDMGIEELFDKDRGANLSNMFEDDEIKLYCPEVRHVAMLEVDRKGIEGAAVTVLPADGATSAEPYETVYYDFVVDKAFGFVLMNSYGTTLFAGTVNAV</sequence>
<dbReference type="InterPro" id="IPR042178">
    <property type="entry name" value="Serpin_sf_1"/>
</dbReference>
<accession>A0A9D1DC57</accession>
<evidence type="ECO:0000259" key="3">
    <source>
        <dbReference type="SMART" id="SM00093"/>
    </source>
</evidence>
<comment type="caution">
    <text evidence="4">The sequence shown here is derived from an EMBL/GenBank/DDBJ whole genome shotgun (WGS) entry which is preliminary data.</text>
</comment>
<dbReference type="InterPro" id="IPR042185">
    <property type="entry name" value="Serpin_sf_2"/>
</dbReference>
<dbReference type="GO" id="GO:0005615">
    <property type="term" value="C:extracellular space"/>
    <property type="evidence" value="ECO:0007669"/>
    <property type="project" value="InterPro"/>
</dbReference>
<evidence type="ECO:0000313" key="5">
    <source>
        <dbReference type="Proteomes" id="UP000824179"/>
    </source>
</evidence>
<dbReference type="SMART" id="SM00093">
    <property type="entry name" value="SERPIN"/>
    <property type="match status" value="1"/>
</dbReference>
<reference evidence="4" key="1">
    <citation type="submission" date="2020-10" db="EMBL/GenBank/DDBJ databases">
        <authorList>
            <person name="Gilroy R."/>
        </authorList>
    </citation>
    <scope>NUCLEOTIDE SEQUENCE</scope>
    <source>
        <strain evidence="4">ChiW25-3613</strain>
    </source>
</reference>
<dbReference type="InterPro" id="IPR023796">
    <property type="entry name" value="Serpin_dom"/>
</dbReference>
<keyword evidence="2" id="KW-0732">Signal</keyword>
<dbReference type="Gene3D" id="2.30.39.10">
    <property type="entry name" value="Alpha-1-antitrypsin, domain 1"/>
    <property type="match status" value="1"/>
</dbReference>
<evidence type="ECO:0000256" key="1">
    <source>
        <dbReference type="RuleBase" id="RU000411"/>
    </source>
</evidence>
<dbReference type="SUPFAM" id="SSF56574">
    <property type="entry name" value="Serpins"/>
    <property type="match status" value="1"/>
</dbReference>
<dbReference type="InterPro" id="IPR036186">
    <property type="entry name" value="Serpin_sf"/>
</dbReference>
<dbReference type="PANTHER" id="PTHR11461">
    <property type="entry name" value="SERINE PROTEASE INHIBITOR, SERPIN"/>
    <property type="match status" value="1"/>
</dbReference>
<dbReference type="Pfam" id="PF00079">
    <property type="entry name" value="Serpin"/>
    <property type="match status" value="1"/>
</dbReference>
<dbReference type="InterPro" id="IPR000215">
    <property type="entry name" value="Serpin_fam"/>
</dbReference>
<evidence type="ECO:0000313" key="4">
    <source>
        <dbReference type="EMBL" id="HIR39225.1"/>
    </source>
</evidence>
<dbReference type="Gene3D" id="3.30.497.10">
    <property type="entry name" value="Antithrombin, subunit I, domain 2"/>
    <property type="match status" value="1"/>
</dbReference>
<dbReference type="PROSITE" id="PS51257">
    <property type="entry name" value="PROKAR_LIPOPROTEIN"/>
    <property type="match status" value="1"/>
</dbReference>
<dbReference type="PANTHER" id="PTHR11461:SF211">
    <property type="entry name" value="GH10112P-RELATED"/>
    <property type="match status" value="1"/>
</dbReference>
<dbReference type="GO" id="GO:0004867">
    <property type="term" value="F:serine-type endopeptidase inhibitor activity"/>
    <property type="evidence" value="ECO:0007669"/>
    <property type="project" value="InterPro"/>
</dbReference>
<dbReference type="Proteomes" id="UP000824179">
    <property type="component" value="Unassembled WGS sequence"/>
</dbReference>
<protein>
    <recommendedName>
        <fullName evidence="3">Serpin domain-containing protein</fullName>
    </recommendedName>
</protein>
<reference evidence="4" key="2">
    <citation type="journal article" date="2021" name="PeerJ">
        <title>Extensive microbial diversity within the chicken gut microbiome revealed by metagenomics and culture.</title>
        <authorList>
            <person name="Gilroy R."/>
            <person name="Ravi A."/>
            <person name="Getino M."/>
            <person name="Pursley I."/>
            <person name="Horton D.L."/>
            <person name="Alikhan N.F."/>
            <person name="Baker D."/>
            <person name="Gharbi K."/>
            <person name="Hall N."/>
            <person name="Watson M."/>
            <person name="Adriaenssens E.M."/>
            <person name="Foster-Nyarko E."/>
            <person name="Jarju S."/>
            <person name="Secka A."/>
            <person name="Antonio M."/>
            <person name="Oren A."/>
            <person name="Chaudhuri R.R."/>
            <person name="La Ragione R."/>
            <person name="Hildebrand F."/>
            <person name="Pallen M.J."/>
        </authorList>
    </citation>
    <scope>NUCLEOTIDE SEQUENCE</scope>
    <source>
        <strain evidence="4">ChiW25-3613</strain>
    </source>
</reference>
<organism evidence="4 5">
    <name type="scientific">Candidatus Coproplasma stercoripullorum</name>
    <dbReference type="NCBI Taxonomy" id="2840751"/>
    <lineage>
        <taxon>Bacteria</taxon>
        <taxon>Bacillati</taxon>
        <taxon>Bacillota</taxon>
        <taxon>Clostridia</taxon>
        <taxon>Eubacteriales</taxon>
        <taxon>Candidatus Coproplasma</taxon>
    </lineage>
</organism>
<feature type="domain" description="Serpin" evidence="3">
    <location>
        <begin position="61"/>
        <end position="432"/>
    </location>
</feature>
<feature type="signal peptide" evidence="2">
    <location>
        <begin position="1"/>
        <end position="21"/>
    </location>
</feature>
<evidence type="ECO:0000256" key="2">
    <source>
        <dbReference type="SAM" id="SignalP"/>
    </source>
</evidence>
<gene>
    <name evidence="4" type="ORF">IAB90_02480</name>
</gene>
<dbReference type="EMBL" id="DVHB01000047">
    <property type="protein sequence ID" value="HIR39225.1"/>
    <property type="molecule type" value="Genomic_DNA"/>
</dbReference>
<feature type="chain" id="PRO_5038734431" description="Serpin domain-containing protein" evidence="2">
    <location>
        <begin position="22"/>
        <end position="432"/>
    </location>
</feature>
<comment type="similarity">
    <text evidence="1">Belongs to the serpin family.</text>
</comment>
<name>A0A9D1DC57_9FIRM</name>
<dbReference type="AlphaFoldDB" id="A0A9D1DC57"/>
<proteinExistence type="inferred from homology"/>